<dbReference type="PANTHER" id="PTHR10891">
    <property type="entry name" value="EF-HAND CALCIUM-BINDING DOMAIN CONTAINING PROTEIN"/>
    <property type="match status" value="1"/>
</dbReference>
<dbReference type="Gene3D" id="1.10.238.10">
    <property type="entry name" value="EF-hand"/>
    <property type="match status" value="1"/>
</dbReference>
<dbReference type="PROSITE" id="PS00018">
    <property type="entry name" value="EF_HAND_1"/>
    <property type="match status" value="2"/>
</dbReference>
<keyword evidence="3" id="KW-0677">Repeat</keyword>
<evidence type="ECO:0000313" key="8">
    <source>
        <dbReference type="Proteomes" id="UP000604825"/>
    </source>
</evidence>
<organism evidence="6 8">
    <name type="scientific">Miscanthus lutarioriparius</name>
    <dbReference type="NCBI Taxonomy" id="422564"/>
    <lineage>
        <taxon>Eukaryota</taxon>
        <taxon>Viridiplantae</taxon>
        <taxon>Streptophyta</taxon>
        <taxon>Embryophyta</taxon>
        <taxon>Tracheophyta</taxon>
        <taxon>Spermatophyta</taxon>
        <taxon>Magnoliopsida</taxon>
        <taxon>Liliopsida</taxon>
        <taxon>Poales</taxon>
        <taxon>Poaceae</taxon>
        <taxon>PACMAD clade</taxon>
        <taxon>Panicoideae</taxon>
        <taxon>Andropogonodae</taxon>
        <taxon>Andropogoneae</taxon>
        <taxon>Saccharinae</taxon>
        <taxon>Miscanthus</taxon>
    </lineage>
</organism>
<dbReference type="SUPFAM" id="SSF47473">
    <property type="entry name" value="EF-hand"/>
    <property type="match status" value="1"/>
</dbReference>
<name>A0A811P322_9POAL</name>
<dbReference type="EMBL" id="CAJGYO010000005">
    <property type="protein sequence ID" value="CAD6232635.1"/>
    <property type="molecule type" value="Genomic_DNA"/>
</dbReference>
<dbReference type="EMBL" id="CAJGYO010000005">
    <property type="protein sequence ID" value="CAD6232638.1"/>
    <property type="molecule type" value="Genomic_DNA"/>
</dbReference>
<dbReference type="OrthoDB" id="26525at2759"/>
<dbReference type="Pfam" id="PF13499">
    <property type="entry name" value="EF-hand_7"/>
    <property type="match status" value="1"/>
</dbReference>
<comment type="caution">
    <text evidence="6">The sequence shown here is derived from an EMBL/GenBank/DDBJ whole genome shotgun (WGS) entry which is preliminary data.</text>
</comment>
<evidence type="ECO:0000259" key="5">
    <source>
        <dbReference type="PROSITE" id="PS50222"/>
    </source>
</evidence>
<dbReference type="SMART" id="SM00054">
    <property type="entry name" value="EFh"/>
    <property type="match status" value="2"/>
</dbReference>
<feature type="domain" description="EF-hand" evidence="5">
    <location>
        <begin position="75"/>
        <end position="110"/>
    </location>
</feature>
<evidence type="ECO:0000256" key="2">
    <source>
        <dbReference type="ARBA" id="ARBA00022723"/>
    </source>
</evidence>
<feature type="domain" description="EF-hand" evidence="5">
    <location>
        <begin position="39"/>
        <end position="74"/>
    </location>
</feature>
<evidence type="ECO:0000256" key="4">
    <source>
        <dbReference type="ARBA" id="ARBA00022837"/>
    </source>
</evidence>
<accession>A0A811P322</accession>
<evidence type="ECO:0000256" key="3">
    <source>
        <dbReference type="ARBA" id="ARBA00022737"/>
    </source>
</evidence>
<keyword evidence="4" id="KW-0106">Calcium</keyword>
<protein>
    <recommendedName>
        <fullName evidence="5">EF-hand domain-containing protein</fullName>
    </recommendedName>
</protein>
<comment type="function">
    <text evidence="1">Potential calcium sensor.</text>
</comment>
<keyword evidence="2" id="KW-0479">Metal-binding</keyword>
<gene>
    <name evidence="6" type="ORF">NCGR_LOCUS22255</name>
    <name evidence="7" type="ORF">NCGR_LOCUS22257</name>
</gene>
<sequence>MRQRMTGDHAARRLEGDGDHERYHERVIMNATVAGDAAAVEEDLGHAFRVFDADGNGTISGAELARVLRGLGESASVAQCRRMIEGVDQNSDGLISFEEFKVMMVGGGCFAKIA</sequence>
<keyword evidence="8" id="KW-1185">Reference proteome</keyword>
<evidence type="ECO:0000313" key="7">
    <source>
        <dbReference type="EMBL" id="CAD6232638.1"/>
    </source>
</evidence>
<dbReference type="AlphaFoldDB" id="A0A811P322"/>
<dbReference type="InterPro" id="IPR018247">
    <property type="entry name" value="EF_Hand_1_Ca_BS"/>
</dbReference>
<dbReference type="CDD" id="cd00051">
    <property type="entry name" value="EFh"/>
    <property type="match status" value="1"/>
</dbReference>
<reference evidence="6" key="1">
    <citation type="submission" date="2020-10" db="EMBL/GenBank/DDBJ databases">
        <authorList>
            <person name="Han B."/>
            <person name="Lu T."/>
            <person name="Zhao Q."/>
            <person name="Huang X."/>
            <person name="Zhao Y."/>
        </authorList>
    </citation>
    <scope>NUCLEOTIDE SEQUENCE</scope>
</reference>
<dbReference type="PROSITE" id="PS50222">
    <property type="entry name" value="EF_HAND_2"/>
    <property type="match status" value="2"/>
</dbReference>
<dbReference type="InterPro" id="IPR039647">
    <property type="entry name" value="EF_hand_pair_protein_CML-like"/>
</dbReference>
<proteinExistence type="predicted"/>
<dbReference type="FunFam" id="1.10.238.10:FF:000089">
    <property type="entry name" value="calmodulin-like protein 3"/>
    <property type="match status" value="1"/>
</dbReference>
<dbReference type="InterPro" id="IPR011992">
    <property type="entry name" value="EF-hand-dom_pair"/>
</dbReference>
<dbReference type="InterPro" id="IPR002048">
    <property type="entry name" value="EF_hand_dom"/>
</dbReference>
<dbReference type="GO" id="GO:0005509">
    <property type="term" value="F:calcium ion binding"/>
    <property type="evidence" value="ECO:0007669"/>
    <property type="project" value="InterPro"/>
</dbReference>
<dbReference type="Proteomes" id="UP000604825">
    <property type="component" value="Unassembled WGS sequence"/>
</dbReference>
<evidence type="ECO:0000256" key="1">
    <source>
        <dbReference type="ARBA" id="ARBA00003291"/>
    </source>
</evidence>
<evidence type="ECO:0000313" key="6">
    <source>
        <dbReference type="EMBL" id="CAD6232635.1"/>
    </source>
</evidence>